<proteinExistence type="predicted"/>
<dbReference type="AlphaFoldDB" id="A0A914EF05"/>
<dbReference type="WBParaSite" id="ACRNAN_scaffold7791.g12871.t1">
    <property type="protein sequence ID" value="ACRNAN_scaffold7791.g12871.t1"/>
    <property type="gene ID" value="ACRNAN_scaffold7791.g12871"/>
</dbReference>
<feature type="signal peptide" evidence="1">
    <location>
        <begin position="1"/>
        <end position="21"/>
    </location>
</feature>
<keyword evidence="1" id="KW-0732">Signal</keyword>
<evidence type="ECO:0000256" key="1">
    <source>
        <dbReference type="SAM" id="SignalP"/>
    </source>
</evidence>
<protein>
    <submittedName>
        <fullName evidence="3">Uncharacterized protein</fullName>
    </submittedName>
</protein>
<accession>A0A914EF05</accession>
<evidence type="ECO:0000313" key="3">
    <source>
        <dbReference type="WBParaSite" id="ACRNAN_scaffold7791.g12871.t1"/>
    </source>
</evidence>
<keyword evidence="2" id="KW-1185">Reference proteome</keyword>
<dbReference type="Proteomes" id="UP000887540">
    <property type="component" value="Unplaced"/>
</dbReference>
<name>A0A914EF05_9BILA</name>
<evidence type="ECO:0000313" key="2">
    <source>
        <dbReference type="Proteomes" id="UP000887540"/>
    </source>
</evidence>
<feature type="chain" id="PRO_5036906282" evidence="1">
    <location>
        <begin position="22"/>
        <end position="74"/>
    </location>
</feature>
<sequence>MKFPLFYILLLIFSILLYTHASPLKKDMENNKKSQLRRQRQSVDTWGNSQSLWSLPSFGLGYIGSGGYYPYGRK</sequence>
<reference evidence="3" key="1">
    <citation type="submission" date="2022-11" db="UniProtKB">
        <authorList>
            <consortium name="WormBaseParasite"/>
        </authorList>
    </citation>
    <scope>IDENTIFICATION</scope>
</reference>
<organism evidence="2 3">
    <name type="scientific">Acrobeloides nanus</name>
    <dbReference type="NCBI Taxonomy" id="290746"/>
    <lineage>
        <taxon>Eukaryota</taxon>
        <taxon>Metazoa</taxon>
        <taxon>Ecdysozoa</taxon>
        <taxon>Nematoda</taxon>
        <taxon>Chromadorea</taxon>
        <taxon>Rhabditida</taxon>
        <taxon>Tylenchina</taxon>
        <taxon>Cephalobomorpha</taxon>
        <taxon>Cephaloboidea</taxon>
        <taxon>Cephalobidae</taxon>
        <taxon>Acrobeloides</taxon>
    </lineage>
</organism>